<dbReference type="KEGG" id="vai:BU251_04985"/>
<comment type="similarity">
    <text evidence="1">Belongs to the bactofilin family.</text>
</comment>
<keyword evidence="4" id="KW-1185">Reference proteome</keyword>
<reference evidence="3 4" key="1">
    <citation type="submission" date="2017-01" db="EMBL/GenBank/DDBJ databases">
        <title>First insights into the biology of 'candidatus Vampirococcus archaeovorus'.</title>
        <authorList>
            <person name="Kizina J."/>
            <person name="Jordan S."/>
            <person name="Stueber K."/>
            <person name="Reinhardt R."/>
            <person name="Harder J."/>
        </authorList>
    </citation>
    <scope>NUCLEOTIDE SEQUENCE [LARGE SCALE GENOMIC DNA]</scope>
    <source>
        <strain evidence="3 4">LiM</strain>
    </source>
</reference>
<sequence>MAIRDRKKEIEDKVITVDSAMQGSLSFKEPVHLRINGKFEGTLEVRGVLEIGEEAVVDAAISGDDIEVAGRVKGEVTATKRIHLKEHAVIEGNIKTPSLHINEGAVFQGRCTMLGDIFDTETLARYLEVDLNTILEWANSGKIPAFKESNDWKFERKKIDEWISAGKIG</sequence>
<dbReference type="InterPro" id="IPR007607">
    <property type="entry name" value="BacA/B"/>
</dbReference>
<evidence type="ECO:0000256" key="1">
    <source>
        <dbReference type="ARBA" id="ARBA00044755"/>
    </source>
</evidence>
<evidence type="ECO:0000313" key="4">
    <source>
        <dbReference type="Proteomes" id="UP000287243"/>
    </source>
</evidence>
<dbReference type="EMBL" id="CP019384">
    <property type="protein sequence ID" value="QAT17129.1"/>
    <property type="molecule type" value="Genomic_DNA"/>
</dbReference>
<organism evidence="3 4">
    <name type="scientific">Velamenicoccus archaeovorus</name>
    <dbReference type="NCBI Taxonomy" id="1930593"/>
    <lineage>
        <taxon>Bacteria</taxon>
        <taxon>Pseudomonadati</taxon>
        <taxon>Candidatus Omnitrophota</taxon>
        <taxon>Candidatus Velamenicoccus</taxon>
    </lineage>
</organism>
<accession>A0A410P4L9</accession>
<dbReference type="OrthoDB" id="9802488at2"/>
<dbReference type="Pfam" id="PF12728">
    <property type="entry name" value="HTH_17"/>
    <property type="match status" value="1"/>
</dbReference>
<dbReference type="PANTHER" id="PTHR35024:SF4">
    <property type="entry name" value="POLYMER-FORMING CYTOSKELETAL PROTEIN"/>
    <property type="match status" value="1"/>
</dbReference>
<feature type="domain" description="Helix-turn-helix" evidence="2">
    <location>
        <begin position="118"/>
        <end position="165"/>
    </location>
</feature>
<evidence type="ECO:0000313" key="3">
    <source>
        <dbReference type="EMBL" id="QAT17129.1"/>
    </source>
</evidence>
<dbReference type="RefSeq" id="WP_128699786.1">
    <property type="nucleotide sequence ID" value="NZ_CP019384.1"/>
</dbReference>
<dbReference type="Pfam" id="PF04519">
    <property type="entry name" value="Bactofilin"/>
    <property type="match status" value="1"/>
</dbReference>
<dbReference type="Proteomes" id="UP000287243">
    <property type="component" value="Chromosome"/>
</dbReference>
<name>A0A410P4L9_VELA1</name>
<gene>
    <name evidence="3" type="ORF">BU251_04985</name>
</gene>
<dbReference type="AlphaFoldDB" id="A0A410P4L9"/>
<evidence type="ECO:0000259" key="2">
    <source>
        <dbReference type="Pfam" id="PF12728"/>
    </source>
</evidence>
<protein>
    <recommendedName>
        <fullName evidence="2">Helix-turn-helix domain-containing protein</fullName>
    </recommendedName>
</protein>
<dbReference type="InterPro" id="IPR041657">
    <property type="entry name" value="HTH_17"/>
</dbReference>
<dbReference type="PANTHER" id="PTHR35024">
    <property type="entry name" value="HYPOTHETICAL CYTOSOLIC PROTEIN"/>
    <property type="match status" value="1"/>
</dbReference>
<proteinExistence type="inferred from homology"/>